<evidence type="ECO:0000313" key="3">
    <source>
        <dbReference type="Proteomes" id="UP000250266"/>
    </source>
</evidence>
<name>A0A8E2DYD0_9PEZI</name>
<sequence>EIRLLELGTTDSQPGPLTCQLRVFSRNKAPSYSALSYTWGGQEPNVWIIVNGRWFAITPKLNSFLRQAVRHTRDAVGWRGGYLWVDSVCINQKDNREKSEQVRFMKQIYEQAEKTLVWLGHEPEETKYGFEVMDNWGKDTKAFGKDLAEQSHGSQEIASGAKESAKIIPEERNRKIRGLLTLTSRESWRRVWIIQEATAAKSADATVIWCGPFFEQLDKFISAATFLLVYAVWYGRPGMLHDESAEALRTISAIKKRRRDENVRIDPYSVLPYTSLMRASDPRDKIYALMPLTIKSAAEVFTPNYDLPARDLFISVAEYMIYQDQNLNVLGLSGGTRNVDVPTWMPDWTSSGQAKAFRRYHLSQTGEHEPLYQASTETKFHGRIDRVQGLLHVRGIIYDEVYSKAMTRTTSKDADDDVEHDWKARTLIQWSRYKTGCSWHDALPHTVCADTEDPGAGTSHGYTGDPALGKRDVSVEIPPYGEYRRLFDTIPTSIRDATIHRCLLKTRKGFISLGPADTEKDDFIFIIDGCQFPLILRVSHANWKLVGEAYIKRCLLRSHSTTLPTYPLLELPDKHRHRCGTMLTWAAPVGGHGTLRTPRVTSTKDGPSSNIRREMENICW</sequence>
<keyword evidence="3" id="KW-1185">Reference proteome</keyword>
<accession>A0A8E2DYD0</accession>
<proteinExistence type="predicted"/>
<dbReference type="Pfam" id="PF06985">
    <property type="entry name" value="HET"/>
    <property type="match status" value="1"/>
</dbReference>
<dbReference type="EMBL" id="KV745617">
    <property type="protein sequence ID" value="OCK73913.1"/>
    <property type="molecule type" value="Genomic_DNA"/>
</dbReference>
<dbReference type="PANTHER" id="PTHR24148">
    <property type="entry name" value="ANKYRIN REPEAT DOMAIN-CONTAINING PROTEIN 39 HOMOLOG-RELATED"/>
    <property type="match status" value="1"/>
</dbReference>
<organism evidence="2 3">
    <name type="scientific">Lepidopterella palustris CBS 459.81</name>
    <dbReference type="NCBI Taxonomy" id="1314670"/>
    <lineage>
        <taxon>Eukaryota</taxon>
        <taxon>Fungi</taxon>
        <taxon>Dikarya</taxon>
        <taxon>Ascomycota</taxon>
        <taxon>Pezizomycotina</taxon>
        <taxon>Dothideomycetes</taxon>
        <taxon>Pleosporomycetidae</taxon>
        <taxon>Mytilinidiales</taxon>
        <taxon>Argynnaceae</taxon>
        <taxon>Lepidopterella</taxon>
    </lineage>
</organism>
<gene>
    <name evidence="2" type="ORF">K432DRAFT_311775</name>
</gene>
<dbReference type="InterPro" id="IPR010730">
    <property type="entry name" value="HET"/>
</dbReference>
<dbReference type="Proteomes" id="UP000250266">
    <property type="component" value="Unassembled WGS sequence"/>
</dbReference>
<evidence type="ECO:0000313" key="2">
    <source>
        <dbReference type="EMBL" id="OCK73913.1"/>
    </source>
</evidence>
<protein>
    <submittedName>
        <fullName evidence="2">HET-domain-containing protein</fullName>
    </submittedName>
</protein>
<dbReference type="OrthoDB" id="5416609at2759"/>
<evidence type="ECO:0000259" key="1">
    <source>
        <dbReference type="Pfam" id="PF06985"/>
    </source>
</evidence>
<feature type="non-terminal residue" evidence="2">
    <location>
        <position position="1"/>
    </location>
</feature>
<dbReference type="InterPro" id="IPR052895">
    <property type="entry name" value="HetReg/Transcr_Mod"/>
</dbReference>
<dbReference type="PANTHER" id="PTHR24148:SF82">
    <property type="entry name" value="HETEROKARYON INCOMPATIBILITY DOMAIN-CONTAINING PROTEIN"/>
    <property type="match status" value="1"/>
</dbReference>
<dbReference type="AlphaFoldDB" id="A0A8E2DYD0"/>
<reference evidence="2 3" key="1">
    <citation type="journal article" date="2016" name="Nat. Commun.">
        <title>Ectomycorrhizal ecology is imprinted in the genome of the dominant symbiotic fungus Cenococcum geophilum.</title>
        <authorList>
            <consortium name="DOE Joint Genome Institute"/>
            <person name="Peter M."/>
            <person name="Kohler A."/>
            <person name="Ohm R.A."/>
            <person name="Kuo A."/>
            <person name="Krutzmann J."/>
            <person name="Morin E."/>
            <person name="Arend M."/>
            <person name="Barry K.W."/>
            <person name="Binder M."/>
            <person name="Choi C."/>
            <person name="Clum A."/>
            <person name="Copeland A."/>
            <person name="Grisel N."/>
            <person name="Haridas S."/>
            <person name="Kipfer T."/>
            <person name="LaButti K."/>
            <person name="Lindquist E."/>
            <person name="Lipzen A."/>
            <person name="Maire R."/>
            <person name="Meier B."/>
            <person name="Mihaltcheva S."/>
            <person name="Molinier V."/>
            <person name="Murat C."/>
            <person name="Poggeler S."/>
            <person name="Quandt C.A."/>
            <person name="Sperisen C."/>
            <person name="Tritt A."/>
            <person name="Tisserant E."/>
            <person name="Crous P.W."/>
            <person name="Henrissat B."/>
            <person name="Nehls U."/>
            <person name="Egli S."/>
            <person name="Spatafora J.W."/>
            <person name="Grigoriev I.V."/>
            <person name="Martin F.M."/>
        </authorList>
    </citation>
    <scope>NUCLEOTIDE SEQUENCE [LARGE SCALE GENOMIC DNA]</scope>
    <source>
        <strain evidence="2 3">CBS 459.81</strain>
    </source>
</reference>
<feature type="domain" description="Heterokaryon incompatibility" evidence="1">
    <location>
        <begin position="32"/>
        <end position="196"/>
    </location>
</feature>